<dbReference type="PANTHER" id="PTHR42923:SF26">
    <property type="entry name" value="FMN REDUCTASE LOT6, PUTATIVE (AFU_ORTHOLOGUE AFUA_7G06600)-RELATED"/>
    <property type="match status" value="1"/>
</dbReference>
<sequence length="474" mass="51794">MLAKTASLLVAASVVAIPSLATTTPTIQTISKDVVIVGGGAAGAYAAVRVREDYGKSIALIERESHLGGAVDTWTDPKTGVPYELGVEAFLDYGNATKFFSRFNVSVHVSEQESVNTQYADFSTGHWVNYTVPTAAERLAAFQKYAKLAEQYEDMMLPGLWDFPTADKIPEDLLLNFGDFARKYGIEAAVPTIWDVAAVGLGNLETQPTFYVMQSFPAPLARVYTGKGRTLYVASHRNQDIYDRVSDLLGDDVFYSNVVVRALRTSNGVSVIAKGTDGRQTEIHAKRLLIAIPPTVSNLAPFNLDKKELNILSKTTYTRAYAGGVVSSNLPSNTTIINSALSGNWLNFPDLSFLQWYKALNSPAHYHKVMMFGNETVDSDGSRGLVEQSYQQLVNAGTLLKEGGEGLEWLHFADHGAVNVRACLKDLKAGFIQELYSLQGHLSTWYTGAAWSAQLHTPTWAFSDSVIPRLVEGL</sequence>
<dbReference type="EMBL" id="CAJVRC010000848">
    <property type="protein sequence ID" value="CAG8894260.1"/>
    <property type="molecule type" value="Genomic_DNA"/>
</dbReference>
<protein>
    <recommendedName>
        <fullName evidence="4">Amine oxidase domain-containing protein</fullName>
    </recommendedName>
</protein>
<dbReference type="Proteomes" id="UP001154252">
    <property type="component" value="Unassembled WGS sequence"/>
</dbReference>
<feature type="signal peptide" evidence="1">
    <location>
        <begin position="1"/>
        <end position="21"/>
    </location>
</feature>
<keyword evidence="3" id="KW-1185">Reference proteome</keyword>
<dbReference type="PANTHER" id="PTHR42923">
    <property type="entry name" value="PROTOPORPHYRINOGEN OXIDASE"/>
    <property type="match status" value="1"/>
</dbReference>
<dbReference type="Gene3D" id="1.10.405.20">
    <property type="match status" value="1"/>
</dbReference>
<evidence type="ECO:0000313" key="3">
    <source>
        <dbReference type="Proteomes" id="UP001154252"/>
    </source>
</evidence>
<accession>A0A9W4K7B1</accession>
<keyword evidence="1" id="KW-0732">Signal</keyword>
<dbReference type="OrthoDB" id="68575at2759"/>
<dbReference type="InterPro" id="IPR050464">
    <property type="entry name" value="Zeta_carotene_desat/Oxidored"/>
</dbReference>
<dbReference type="InterPro" id="IPR036188">
    <property type="entry name" value="FAD/NAD-bd_sf"/>
</dbReference>
<name>A0A9W4K7B1_9EURO</name>
<organism evidence="2 3">
    <name type="scientific">Penicillium egyptiacum</name>
    <dbReference type="NCBI Taxonomy" id="1303716"/>
    <lineage>
        <taxon>Eukaryota</taxon>
        <taxon>Fungi</taxon>
        <taxon>Dikarya</taxon>
        <taxon>Ascomycota</taxon>
        <taxon>Pezizomycotina</taxon>
        <taxon>Eurotiomycetes</taxon>
        <taxon>Eurotiomycetidae</taxon>
        <taxon>Eurotiales</taxon>
        <taxon>Aspergillaceae</taxon>
        <taxon>Penicillium</taxon>
    </lineage>
</organism>
<comment type="caution">
    <text evidence="2">The sequence shown here is derived from an EMBL/GenBank/DDBJ whole genome shotgun (WGS) entry which is preliminary data.</text>
</comment>
<dbReference type="SUPFAM" id="SSF51905">
    <property type="entry name" value="FAD/NAD(P)-binding domain"/>
    <property type="match status" value="1"/>
</dbReference>
<dbReference type="Pfam" id="PF13450">
    <property type="entry name" value="NAD_binding_8"/>
    <property type="match status" value="1"/>
</dbReference>
<dbReference type="Gene3D" id="3.50.50.60">
    <property type="entry name" value="FAD/NAD(P)-binding domain"/>
    <property type="match status" value="1"/>
</dbReference>
<reference evidence="2" key="1">
    <citation type="submission" date="2021-07" db="EMBL/GenBank/DDBJ databases">
        <authorList>
            <person name="Branca A.L. A."/>
        </authorList>
    </citation>
    <scope>NUCLEOTIDE SEQUENCE</scope>
</reference>
<feature type="chain" id="PRO_5040803085" description="Amine oxidase domain-containing protein" evidence="1">
    <location>
        <begin position="22"/>
        <end position="474"/>
    </location>
</feature>
<evidence type="ECO:0000256" key="1">
    <source>
        <dbReference type="SAM" id="SignalP"/>
    </source>
</evidence>
<dbReference type="GO" id="GO:0016491">
    <property type="term" value="F:oxidoreductase activity"/>
    <property type="evidence" value="ECO:0007669"/>
    <property type="project" value="TreeGrafter"/>
</dbReference>
<evidence type="ECO:0008006" key="4">
    <source>
        <dbReference type="Google" id="ProtNLM"/>
    </source>
</evidence>
<dbReference type="AlphaFoldDB" id="A0A9W4K7B1"/>
<proteinExistence type="predicted"/>
<gene>
    <name evidence="2" type="ORF">PEGY_LOCUS3813</name>
</gene>
<dbReference type="Gene3D" id="3.30.70.1990">
    <property type="match status" value="1"/>
</dbReference>
<evidence type="ECO:0000313" key="2">
    <source>
        <dbReference type="EMBL" id="CAG8894260.1"/>
    </source>
</evidence>